<feature type="transmembrane region" description="Helical" evidence="8">
    <location>
        <begin position="315"/>
        <end position="336"/>
    </location>
</feature>
<evidence type="ECO:0000256" key="6">
    <source>
        <dbReference type="ARBA" id="ARBA00022989"/>
    </source>
</evidence>
<evidence type="ECO:0000259" key="9">
    <source>
        <dbReference type="Pfam" id="PF13231"/>
    </source>
</evidence>
<keyword evidence="3" id="KW-0328">Glycosyltransferase</keyword>
<dbReference type="InterPro" id="IPR038731">
    <property type="entry name" value="RgtA/B/C-like"/>
</dbReference>
<dbReference type="InterPro" id="IPR050297">
    <property type="entry name" value="LipidA_mod_glycosyltrf_83"/>
</dbReference>
<evidence type="ECO:0000256" key="8">
    <source>
        <dbReference type="SAM" id="Phobius"/>
    </source>
</evidence>
<gene>
    <name evidence="10" type="ORF">RHAB21_03712</name>
</gene>
<name>A0ABM8PSZ0_9HYPH</name>
<dbReference type="RefSeq" id="WP_142588824.1">
    <property type="nucleotide sequence ID" value="NZ_CABFWE030000008.1"/>
</dbReference>
<evidence type="ECO:0000256" key="1">
    <source>
        <dbReference type="ARBA" id="ARBA00004651"/>
    </source>
</evidence>
<dbReference type="Pfam" id="PF13231">
    <property type="entry name" value="PMT_2"/>
    <property type="match status" value="1"/>
</dbReference>
<keyword evidence="2" id="KW-1003">Cell membrane</keyword>
<feature type="transmembrane region" description="Helical" evidence="8">
    <location>
        <begin position="197"/>
        <end position="219"/>
    </location>
</feature>
<feature type="transmembrane region" description="Helical" evidence="8">
    <location>
        <begin position="288"/>
        <end position="308"/>
    </location>
</feature>
<reference evidence="10 11" key="1">
    <citation type="submission" date="2020-11" db="EMBL/GenBank/DDBJ databases">
        <authorList>
            <person name="Lassalle F."/>
        </authorList>
    </citation>
    <scope>NUCLEOTIDE SEQUENCE [LARGE SCALE GENOMIC DNA]</scope>
    <source>
        <strain evidence="10 11">AB21</strain>
    </source>
</reference>
<feature type="transmembrane region" description="Helical" evidence="8">
    <location>
        <begin position="61"/>
        <end position="92"/>
    </location>
</feature>
<keyword evidence="4" id="KW-0808">Transferase</keyword>
<evidence type="ECO:0000256" key="7">
    <source>
        <dbReference type="ARBA" id="ARBA00023136"/>
    </source>
</evidence>
<protein>
    <submittedName>
        <fullName evidence="10">Membrane protein</fullName>
    </submittedName>
</protein>
<evidence type="ECO:0000256" key="5">
    <source>
        <dbReference type="ARBA" id="ARBA00022692"/>
    </source>
</evidence>
<dbReference type="PANTHER" id="PTHR33908">
    <property type="entry name" value="MANNOSYLTRANSFERASE YKCB-RELATED"/>
    <property type="match status" value="1"/>
</dbReference>
<feature type="domain" description="Glycosyltransferase RgtA/B/C/D-like" evidence="9">
    <location>
        <begin position="55"/>
        <end position="216"/>
    </location>
</feature>
<comment type="caution">
    <text evidence="10">The sequence shown here is derived from an EMBL/GenBank/DDBJ whole genome shotgun (WGS) entry which is preliminary data.</text>
</comment>
<evidence type="ECO:0000313" key="11">
    <source>
        <dbReference type="Proteomes" id="UP000601041"/>
    </source>
</evidence>
<evidence type="ECO:0000256" key="4">
    <source>
        <dbReference type="ARBA" id="ARBA00022679"/>
    </source>
</evidence>
<keyword evidence="11" id="KW-1185">Reference proteome</keyword>
<feature type="transmembrane region" description="Helical" evidence="8">
    <location>
        <begin position="127"/>
        <end position="145"/>
    </location>
</feature>
<dbReference type="Proteomes" id="UP000601041">
    <property type="component" value="Unassembled WGS sequence"/>
</dbReference>
<evidence type="ECO:0000256" key="2">
    <source>
        <dbReference type="ARBA" id="ARBA00022475"/>
    </source>
</evidence>
<dbReference type="PANTHER" id="PTHR33908:SF11">
    <property type="entry name" value="MEMBRANE PROTEIN"/>
    <property type="match status" value="1"/>
</dbReference>
<evidence type="ECO:0000256" key="3">
    <source>
        <dbReference type="ARBA" id="ARBA00022676"/>
    </source>
</evidence>
<sequence length="505" mass="55915">MVRLLEEKPGYVFALLAGYFLIQVFVRLSLPHALELDEAEQLFLAQWLAVGYNSQPPFYNWIQYLVTGALGPSLFSLSIVKNSMLFLSYLLYGLAAWHLIGRKSLAMLAPLGLITIPQIGFEAQRDLTHTVAVIFASCFFLYGVVRTLERPSILAYALTGLAIGIGFNAKYNFVLLPAAALIAILLDPEMRRRLFDWRLAVTAVVALSVALPHALWFLSNLDAATDRTMGKLISETDVPYLLRVGGGMLTLMLATIGFSALTLIVFVIAFGKDWRQALRASSRWTRLFGRLLGVIYLGLLLVILAGGLDQIRDRYLTPYLLVLPLYICLKLDAAGIGERSQIITFVRIAAGAMVLIPAILVLRIVTSGWSGDYNYLNTPMDAYAEAVRADAGEPSVIVGDMLPLLGSMRVQFPEVPAVLPDHPDFRPTVKPAADRPVVIGWMQWRDNPLPPLSQDLEAFVQTQYGPLRRAGMRTVMLPRNYGRPGDEYTFGYAWYVPAADGETTP</sequence>
<proteinExistence type="predicted"/>
<keyword evidence="6 8" id="KW-1133">Transmembrane helix</keyword>
<feature type="transmembrane region" description="Helical" evidence="8">
    <location>
        <begin position="157"/>
        <end position="185"/>
    </location>
</feature>
<feature type="transmembrane region" description="Helical" evidence="8">
    <location>
        <begin position="12"/>
        <end position="30"/>
    </location>
</feature>
<evidence type="ECO:0000313" key="10">
    <source>
        <dbReference type="EMBL" id="CAD7046713.1"/>
    </source>
</evidence>
<feature type="transmembrane region" description="Helical" evidence="8">
    <location>
        <begin position="342"/>
        <end position="365"/>
    </location>
</feature>
<keyword evidence="7 8" id="KW-0472">Membrane</keyword>
<organism evidence="10 11">
    <name type="scientific">Pseudorhizobium halotolerans</name>
    <dbReference type="NCBI Taxonomy" id="1233081"/>
    <lineage>
        <taxon>Bacteria</taxon>
        <taxon>Pseudomonadati</taxon>
        <taxon>Pseudomonadota</taxon>
        <taxon>Alphaproteobacteria</taxon>
        <taxon>Hyphomicrobiales</taxon>
        <taxon>Rhizobiaceae</taxon>
        <taxon>Rhizobium/Agrobacterium group</taxon>
        <taxon>Pseudorhizobium</taxon>
    </lineage>
</organism>
<keyword evidence="5 8" id="KW-0812">Transmembrane</keyword>
<dbReference type="EMBL" id="CABFWE030000008">
    <property type="protein sequence ID" value="CAD7046713.1"/>
    <property type="molecule type" value="Genomic_DNA"/>
</dbReference>
<accession>A0ABM8PSZ0</accession>
<comment type="subcellular location">
    <subcellularLocation>
        <location evidence="1">Cell membrane</location>
        <topology evidence="1">Multi-pass membrane protein</topology>
    </subcellularLocation>
</comment>
<feature type="transmembrane region" description="Helical" evidence="8">
    <location>
        <begin position="240"/>
        <end position="268"/>
    </location>
</feature>